<dbReference type="SUPFAM" id="SSF48371">
    <property type="entry name" value="ARM repeat"/>
    <property type="match status" value="1"/>
</dbReference>
<protein>
    <submittedName>
        <fullName evidence="7">Importin subunit beta-1-like protein</fullName>
    </submittedName>
</protein>
<dbReference type="Pfam" id="PF03810">
    <property type="entry name" value="IBN_N"/>
    <property type="match status" value="1"/>
</dbReference>
<dbReference type="InterPro" id="IPR001494">
    <property type="entry name" value="Importin-beta_N"/>
</dbReference>
<dbReference type="GO" id="GO:0006606">
    <property type="term" value="P:protein import into nucleus"/>
    <property type="evidence" value="ECO:0007669"/>
    <property type="project" value="InterPro"/>
</dbReference>
<reference evidence="7 8" key="2">
    <citation type="journal article" date="2017" name="Front. Plant Sci.">
        <title>Gene Classification and Mining of Molecular Markers Useful in Red Clover (Trifolium pratense) Breeding.</title>
        <authorList>
            <person name="Istvanek J."/>
            <person name="Dluhosova J."/>
            <person name="Dluhos P."/>
            <person name="Patkova L."/>
            <person name="Nedelnik J."/>
            <person name="Repkova J."/>
        </authorList>
    </citation>
    <scope>NUCLEOTIDE SEQUENCE [LARGE SCALE GENOMIC DNA]</scope>
    <source>
        <strain evidence="8">cv. Tatra</strain>
        <tissue evidence="7">Young leaves</tissue>
    </source>
</reference>
<keyword evidence="4" id="KW-0677">Repeat</keyword>
<evidence type="ECO:0000313" key="7">
    <source>
        <dbReference type="EMBL" id="PNX77555.1"/>
    </source>
</evidence>
<keyword evidence="5" id="KW-0653">Protein transport</keyword>
<name>A0A2K3LG91_TRIPR</name>
<evidence type="ECO:0000256" key="1">
    <source>
        <dbReference type="ARBA" id="ARBA00004496"/>
    </source>
</evidence>
<dbReference type="GO" id="GO:0005737">
    <property type="term" value="C:cytoplasm"/>
    <property type="evidence" value="ECO:0007669"/>
    <property type="project" value="UniProtKB-SubCell"/>
</dbReference>
<accession>A0A2K3LG91</accession>
<dbReference type="AlphaFoldDB" id="A0A2K3LG91"/>
<dbReference type="PROSITE" id="PS50166">
    <property type="entry name" value="IMPORTIN_B_NT"/>
    <property type="match status" value="1"/>
</dbReference>
<dbReference type="STRING" id="57577.A0A2K3LG91"/>
<evidence type="ECO:0000256" key="5">
    <source>
        <dbReference type="ARBA" id="ARBA00022927"/>
    </source>
</evidence>
<dbReference type="EMBL" id="ASHM01032564">
    <property type="protein sequence ID" value="PNX77555.1"/>
    <property type="molecule type" value="Genomic_DNA"/>
</dbReference>
<evidence type="ECO:0000256" key="3">
    <source>
        <dbReference type="ARBA" id="ARBA00022490"/>
    </source>
</evidence>
<dbReference type="OrthoDB" id="10263328at2759"/>
<evidence type="ECO:0000259" key="6">
    <source>
        <dbReference type="PROSITE" id="PS50166"/>
    </source>
</evidence>
<dbReference type="SMART" id="SM00913">
    <property type="entry name" value="IBN_N"/>
    <property type="match status" value="1"/>
</dbReference>
<gene>
    <name evidence="7" type="ORF">L195_g033523</name>
</gene>
<dbReference type="InterPro" id="IPR040122">
    <property type="entry name" value="Importin_beta"/>
</dbReference>
<comment type="subcellular location">
    <subcellularLocation>
        <location evidence="1">Cytoplasm</location>
    </subcellularLocation>
</comment>
<sequence length="392" mass="44328">MLLVTYVQMAMEVTQILLNAQAVDGAVRKQAENKLKQFQEQNLPSFLLTLAGELSNDEKPPESRRLAGLILKNALDSKELQWQWLSINPIPTFKAQIKAFLLTTLTTSPYPDARSTASQVIAKVAAIELPHNQWPELIESLLSNVHQQLPSSTRQATFKTLGYICEDVSPDVLDQDNVNKILTAVVLGMNSTEKNSHVRLAAIEALHNALCFAQANFSMDMDRNYIMKIVCEATLSPELKIRQVAFECLVAISFTYYEKLAPYIQNIFTITAKAVREDHETVALRAIEFWSSICEEEIEILEEYRDEFSSDSYIPCFYFIKKTLPFLVPVLLETLLKKEKEDQDQDEGAWNIAMAGSTCLGLVARTVGDDLIVPLVMPFIQENNIPHWRVLE</sequence>
<reference evidence="7 8" key="1">
    <citation type="journal article" date="2014" name="Am. J. Bot.">
        <title>Genome assembly and annotation for red clover (Trifolium pratense; Fabaceae).</title>
        <authorList>
            <person name="Istvanek J."/>
            <person name="Jaros M."/>
            <person name="Krenek A."/>
            <person name="Repkova J."/>
        </authorList>
    </citation>
    <scope>NUCLEOTIDE SEQUENCE [LARGE SCALE GENOMIC DNA]</scope>
    <source>
        <strain evidence="8">cv. Tatra</strain>
        <tissue evidence="7">Young leaves</tissue>
    </source>
</reference>
<proteinExistence type="predicted"/>
<evidence type="ECO:0000256" key="2">
    <source>
        <dbReference type="ARBA" id="ARBA00022448"/>
    </source>
</evidence>
<dbReference type="Proteomes" id="UP000236291">
    <property type="component" value="Unassembled WGS sequence"/>
</dbReference>
<evidence type="ECO:0000313" key="8">
    <source>
        <dbReference type="Proteomes" id="UP000236291"/>
    </source>
</evidence>
<dbReference type="PANTHER" id="PTHR10527">
    <property type="entry name" value="IMPORTIN BETA"/>
    <property type="match status" value="1"/>
</dbReference>
<comment type="caution">
    <text evidence="7">The sequence shown here is derived from an EMBL/GenBank/DDBJ whole genome shotgun (WGS) entry which is preliminary data.</text>
</comment>
<dbReference type="InterPro" id="IPR011989">
    <property type="entry name" value="ARM-like"/>
</dbReference>
<keyword evidence="3" id="KW-0963">Cytoplasm</keyword>
<feature type="domain" description="Importin N-terminal" evidence="6">
    <location>
        <begin position="31"/>
        <end position="107"/>
    </location>
</feature>
<dbReference type="Gene3D" id="1.25.10.10">
    <property type="entry name" value="Leucine-rich Repeat Variant"/>
    <property type="match status" value="1"/>
</dbReference>
<keyword evidence="2" id="KW-0813">Transport</keyword>
<dbReference type="GO" id="GO:0031267">
    <property type="term" value="F:small GTPase binding"/>
    <property type="evidence" value="ECO:0007669"/>
    <property type="project" value="InterPro"/>
</dbReference>
<organism evidence="7 8">
    <name type="scientific">Trifolium pratense</name>
    <name type="common">Red clover</name>
    <dbReference type="NCBI Taxonomy" id="57577"/>
    <lineage>
        <taxon>Eukaryota</taxon>
        <taxon>Viridiplantae</taxon>
        <taxon>Streptophyta</taxon>
        <taxon>Embryophyta</taxon>
        <taxon>Tracheophyta</taxon>
        <taxon>Spermatophyta</taxon>
        <taxon>Magnoliopsida</taxon>
        <taxon>eudicotyledons</taxon>
        <taxon>Gunneridae</taxon>
        <taxon>Pentapetalae</taxon>
        <taxon>rosids</taxon>
        <taxon>fabids</taxon>
        <taxon>Fabales</taxon>
        <taxon>Fabaceae</taxon>
        <taxon>Papilionoideae</taxon>
        <taxon>50 kb inversion clade</taxon>
        <taxon>NPAAA clade</taxon>
        <taxon>Hologalegina</taxon>
        <taxon>IRL clade</taxon>
        <taxon>Trifolieae</taxon>
        <taxon>Trifolium</taxon>
    </lineage>
</organism>
<dbReference type="InterPro" id="IPR016024">
    <property type="entry name" value="ARM-type_fold"/>
</dbReference>
<evidence type="ECO:0000256" key="4">
    <source>
        <dbReference type="ARBA" id="ARBA00022737"/>
    </source>
</evidence>